<evidence type="ECO:0000256" key="3">
    <source>
        <dbReference type="SAM" id="Phobius"/>
    </source>
</evidence>
<sequence>MSKLSPDQQFSRYVKVSIALFALCFSYFIFADLYIPMTPQARVYHQVTKVTPKVSGEVLAVNVSNNQRVQQGQLLLTIDEAPYRLALAKAELALAEVNQQNKQLDAQIVAQQAQIEAAVAKYDEQQRLYKRSQSLLSQHAISTQESDQIQANFATAKSQLSALKANLHALEVKRGATDEQNIALMQARNAVEQAKLQLSYTEVRAPHDGIISNLQITTGTYARTGVSLTSLVSDNVDLAADFREKSLYHVKLGEQALVSFDALPGKVYPAVIHEFSAGVSDGQLNADGQLAAVETSNRWVRDAQRQRVHLAFDEPLPLLASGARATVQVLPESSLLATLAQAQIKFVSLLHYVY</sequence>
<dbReference type="EMBL" id="CP137578">
    <property type="protein sequence ID" value="WOX27322.1"/>
    <property type="molecule type" value="Genomic_DNA"/>
</dbReference>
<keyword evidence="8" id="KW-1185">Reference proteome</keyword>
<evidence type="ECO:0000313" key="6">
    <source>
        <dbReference type="EMBL" id="WOX27322.1"/>
    </source>
</evidence>
<feature type="transmembrane region" description="Helical" evidence="3">
    <location>
        <begin position="12"/>
        <end position="30"/>
    </location>
</feature>
<dbReference type="PANTHER" id="PTHR30367:SF6">
    <property type="entry name" value="SECRETION PROTEIN-RELATED"/>
    <property type="match status" value="1"/>
</dbReference>
<keyword evidence="3" id="KW-1133">Transmembrane helix</keyword>
<dbReference type="InterPro" id="IPR058625">
    <property type="entry name" value="MdtA-like_BSH"/>
</dbReference>
<feature type="coiled-coil region" evidence="2">
    <location>
        <begin position="87"/>
        <end position="121"/>
    </location>
</feature>
<evidence type="ECO:0000259" key="4">
    <source>
        <dbReference type="Pfam" id="PF25917"/>
    </source>
</evidence>
<accession>A0A8I2KL03</accession>
<dbReference type="AlphaFoldDB" id="A0A8I2KL03"/>
<dbReference type="PANTHER" id="PTHR30367">
    <property type="entry name" value="P-HYDROXYBENZOIC ACID EFFLUX PUMP SUBUNIT AAEA-RELATED"/>
    <property type="match status" value="1"/>
</dbReference>
<evidence type="ECO:0000256" key="2">
    <source>
        <dbReference type="SAM" id="Coils"/>
    </source>
</evidence>
<dbReference type="Proteomes" id="UP000646877">
    <property type="component" value="Unassembled WGS sequence"/>
</dbReference>
<keyword evidence="3" id="KW-0472">Membrane</keyword>
<dbReference type="Pfam" id="PF25917">
    <property type="entry name" value="BSH_RND"/>
    <property type="match status" value="1"/>
</dbReference>
<reference evidence="5" key="1">
    <citation type="submission" date="2019-10" db="EMBL/GenBank/DDBJ databases">
        <authorList>
            <person name="Paulsen S."/>
        </authorList>
    </citation>
    <scope>NUCLEOTIDE SEQUENCE</scope>
    <source>
        <strain evidence="5">LMG 19692</strain>
    </source>
</reference>
<dbReference type="EMBL" id="WEIA01000001">
    <property type="protein sequence ID" value="NLR20091.1"/>
    <property type="molecule type" value="Genomic_DNA"/>
</dbReference>
<dbReference type="Gene3D" id="1.10.287.470">
    <property type="entry name" value="Helix hairpin bin"/>
    <property type="match status" value="1"/>
</dbReference>
<keyword evidence="2" id="KW-0175">Coiled coil</keyword>
<evidence type="ECO:0000313" key="5">
    <source>
        <dbReference type="EMBL" id="NLR20091.1"/>
    </source>
</evidence>
<feature type="domain" description="Multidrug resistance protein MdtA-like barrel-sandwich hybrid" evidence="4">
    <location>
        <begin position="48"/>
        <end position="230"/>
    </location>
</feature>
<evidence type="ECO:0000256" key="1">
    <source>
        <dbReference type="ARBA" id="ARBA00009477"/>
    </source>
</evidence>
<reference evidence="6 8" key="2">
    <citation type="submission" date="2023-10" db="EMBL/GenBank/DDBJ databases">
        <title>To unveil natural product biosynthetic capacity in Pseudoalteromonas.</title>
        <authorList>
            <person name="Wang J."/>
        </authorList>
    </citation>
    <scope>NUCLEOTIDE SEQUENCE [LARGE SCALE GENOMIC DNA]</scope>
    <source>
        <strain evidence="6 8">DSM 15914</strain>
    </source>
</reference>
<dbReference type="InterPro" id="IPR050393">
    <property type="entry name" value="MFP_Efflux_Pump"/>
</dbReference>
<evidence type="ECO:0000313" key="8">
    <source>
        <dbReference type="Proteomes" id="UP001304419"/>
    </source>
</evidence>
<organism evidence="5 7">
    <name type="scientific">Pseudoalteromonas maricaloris</name>
    <dbReference type="NCBI Taxonomy" id="184924"/>
    <lineage>
        <taxon>Bacteria</taxon>
        <taxon>Pseudomonadati</taxon>
        <taxon>Pseudomonadota</taxon>
        <taxon>Gammaproteobacteria</taxon>
        <taxon>Alteromonadales</taxon>
        <taxon>Pseudoalteromonadaceae</taxon>
        <taxon>Pseudoalteromonas</taxon>
    </lineage>
</organism>
<dbReference type="Gene3D" id="2.40.50.100">
    <property type="match status" value="1"/>
</dbReference>
<dbReference type="Gene3D" id="2.40.30.170">
    <property type="match status" value="1"/>
</dbReference>
<evidence type="ECO:0000313" key="7">
    <source>
        <dbReference type="Proteomes" id="UP000646877"/>
    </source>
</evidence>
<proteinExistence type="inferred from homology"/>
<dbReference type="Proteomes" id="UP001304419">
    <property type="component" value="Chromosome 1"/>
</dbReference>
<keyword evidence="3" id="KW-0812">Transmembrane</keyword>
<protein>
    <submittedName>
        <fullName evidence="5">HlyD family secretion protein</fullName>
    </submittedName>
</protein>
<gene>
    <name evidence="5" type="ORF">F9Y85_01870</name>
    <name evidence="6" type="ORF">R5H13_11690</name>
</gene>
<dbReference type="RefSeq" id="WP_039497281.1">
    <property type="nucleotide sequence ID" value="NZ_CBCSDF010000003.1"/>
</dbReference>
<dbReference type="SUPFAM" id="SSF111369">
    <property type="entry name" value="HlyD-like secretion proteins"/>
    <property type="match status" value="3"/>
</dbReference>
<comment type="similarity">
    <text evidence="1">Belongs to the membrane fusion protein (MFP) (TC 8.A.1) family.</text>
</comment>
<name>A0A8I2KL03_9GAMM</name>